<accession>A0A6A5F8L7</accession>
<evidence type="ECO:0000313" key="2">
    <source>
        <dbReference type="EMBL" id="KAF1385374.1"/>
    </source>
</evidence>
<dbReference type="AlphaFoldDB" id="A0A6A5F8L7"/>
<feature type="region of interest" description="Disordered" evidence="1">
    <location>
        <begin position="1"/>
        <end position="25"/>
    </location>
</feature>
<protein>
    <submittedName>
        <fullName evidence="2">Uncharacterized protein</fullName>
    </submittedName>
</protein>
<name>A0A6A5F8L7_PERFL</name>
<gene>
    <name evidence="2" type="ORF">PFLUV_G00107090</name>
</gene>
<reference evidence="2 3" key="1">
    <citation type="submission" date="2019-06" db="EMBL/GenBank/DDBJ databases">
        <title>A chromosome-scale genome assembly of the European perch, Perca fluviatilis.</title>
        <authorList>
            <person name="Roques C."/>
            <person name="Zahm M."/>
            <person name="Cabau C."/>
            <person name="Klopp C."/>
            <person name="Bouchez O."/>
            <person name="Donnadieu C."/>
            <person name="Kuhl H."/>
            <person name="Gislard M."/>
            <person name="Guendouz S."/>
            <person name="Journot L."/>
            <person name="Haffray P."/>
            <person name="Bestin A."/>
            <person name="Morvezen R."/>
            <person name="Feron R."/>
            <person name="Wen M."/>
            <person name="Jouanno E."/>
            <person name="Herpin A."/>
            <person name="Schartl M."/>
            <person name="Postlethwait J."/>
            <person name="Schaerlinger B."/>
            <person name="Chardard D."/>
            <person name="Lecocq T."/>
            <person name="Poncet C."/>
            <person name="Jaffrelo L."/>
            <person name="Lampietro C."/>
            <person name="Guiguen Y."/>
        </authorList>
    </citation>
    <scope>NUCLEOTIDE SEQUENCE [LARGE SCALE GENOMIC DNA]</scope>
    <source>
        <tissue evidence="2">Blood</tissue>
    </source>
</reference>
<organism evidence="2 3">
    <name type="scientific">Perca fluviatilis</name>
    <name type="common">European perch</name>
    <dbReference type="NCBI Taxonomy" id="8168"/>
    <lineage>
        <taxon>Eukaryota</taxon>
        <taxon>Metazoa</taxon>
        <taxon>Chordata</taxon>
        <taxon>Craniata</taxon>
        <taxon>Vertebrata</taxon>
        <taxon>Euteleostomi</taxon>
        <taxon>Actinopterygii</taxon>
        <taxon>Neopterygii</taxon>
        <taxon>Teleostei</taxon>
        <taxon>Neoteleostei</taxon>
        <taxon>Acanthomorphata</taxon>
        <taxon>Eupercaria</taxon>
        <taxon>Perciformes</taxon>
        <taxon>Percoidei</taxon>
        <taxon>Percidae</taxon>
        <taxon>Percinae</taxon>
        <taxon>Perca</taxon>
    </lineage>
</organism>
<comment type="caution">
    <text evidence="2">The sequence shown here is derived from an EMBL/GenBank/DDBJ whole genome shotgun (WGS) entry which is preliminary data.</text>
</comment>
<dbReference type="Proteomes" id="UP000465112">
    <property type="component" value="Chromosome 9"/>
</dbReference>
<evidence type="ECO:0000313" key="3">
    <source>
        <dbReference type="Proteomes" id="UP000465112"/>
    </source>
</evidence>
<evidence type="ECO:0000256" key="1">
    <source>
        <dbReference type="SAM" id="MobiDB-lite"/>
    </source>
</evidence>
<keyword evidence="3" id="KW-1185">Reference proteome</keyword>
<sequence length="114" mass="12116">MPPPPITATAETTLPALNNTTATPLPSFETIPGFASLAYMEMKMTSIGEVSNGTIIELIEQFFSKQLLNGTAQTVTVTKIQRVGATTAAPTTLAVTNSNQPPCLQFQPPQLQQP</sequence>
<proteinExistence type="predicted"/>
<feature type="compositionally biased region" description="Low complexity" evidence="1">
    <location>
        <begin position="7"/>
        <end position="25"/>
    </location>
</feature>
<dbReference type="EMBL" id="VHII01000009">
    <property type="protein sequence ID" value="KAF1385374.1"/>
    <property type="molecule type" value="Genomic_DNA"/>
</dbReference>